<protein>
    <recommendedName>
        <fullName evidence="4">Restriction endonuclease type IV Mrr domain-containing protein</fullName>
    </recommendedName>
</protein>
<evidence type="ECO:0000256" key="1">
    <source>
        <dbReference type="SAM" id="MobiDB-lite"/>
    </source>
</evidence>
<proteinExistence type="predicted"/>
<evidence type="ECO:0000313" key="3">
    <source>
        <dbReference type="Proteomes" id="UP000199323"/>
    </source>
</evidence>
<sequence length="268" mass="28168">MSCTMSLAHSAAADRELSTMAERVLVRCPACDREHAYMAPTYPCACGAPLALPVLSGGAPEQIAHKSWDESWVRLRCPDCGRTDEWPMPEFDCACGALIRLPVAGEAAQEAGSLPVGAHQTGAPPDPTGDVPPPPTDRPPFRPVTIRTGRDALTAAAQFLKWLGFGGIRLAGDRTANGIDLRGDGLVAQVDPTTQPTAARDVECLWLNCANEDAVGAFFSLAGYAHDARLRADQLGVPLFVMDLTGTPQPVNDAADDLIRTGPGGTAG</sequence>
<evidence type="ECO:0000313" key="2">
    <source>
        <dbReference type="EMBL" id="SFD98489.1"/>
    </source>
</evidence>
<gene>
    <name evidence="2" type="ORF">SAMN05216251_10165</name>
</gene>
<feature type="region of interest" description="Disordered" evidence="1">
    <location>
        <begin position="110"/>
        <end position="138"/>
    </location>
</feature>
<dbReference type="AlphaFoldDB" id="A0A1I1WTY3"/>
<accession>A0A1I1WTY3</accession>
<name>A0A1I1WTY3_9ACTN</name>
<organism evidence="2 3">
    <name type="scientific">Actinacidiphila alni</name>
    <dbReference type="NCBI Taxonomy" id="380248"/>
    <lineage>
        <taxon>Bacteria</taxon>
        <taxon>Bacillati</taxon>
        <taxon>Actinomycetota</taxon>
        <taxon>Actinomycetes</taxon>
        <taxon>Kitasatosporales</taxon>
        <taxon>Streptomycetaceae</taxon>
        <taxon>Actinacidiphila</taxon>
    </lineage>
</organism>
<reference evidence="2 3" key="1">
    <citation type="submission" date="2016-10" db="EMBL/GenBank/DDBJ databases">
        <authorList>
            <person name="de Groot N.N."/>
        </authorList>
    </citation>
    <scope>NUCLEOTIDE SEQUENCE [LARGE SCALE GENOMIC DNA]</scope>
    <source>
        <strain evidence="2 3">CGMCC 4.3510</strain>
    </source>
</reference>
<keyword evidence="3" id="KW-1185">Reference proteome</keyword>
<evidence type="ECO:0008006" key="4">
    <source>
        <dbReference type="Google" id="ProtNLM"/>
    </source>
</evidence>
<dbReference type="EMBL" id="FONG01000001">
    <property type="protein sequence ID" value="SFD98489.1"/>
    <property type="molecule type" value="Genomic_DNA"/>
</dbReference>
<dbReference type="Proteomes" id="UP000199323">
    <property type="component" value="Unassembled WGS sequence"/>
</dbReference>
<dbReference type="STRING" id="380248.SAMN05216251_10165"/>
<feature type="compositionally biased region" description="Pro residues" evidence="1">
    <location>
        <begin position="124"/>
        <end position="138"/>
    </location>
</feature>